<dbReference type="PANTHER" id="PTHR43432:SF3">
    <property type="entry name" value="SLR0285 PROTEIN"/>
    <property type="match status" value="1"/>
</dbReference>
<evidence type="ECO:0000256" key="3">
    <source>
        <dbReference type="ARBA" id="ARBA00023014"/>
    </source>
</evidence>
<evidence type="ECO:0000313" key="6">
    <source>
        <dbReference type="Proteomes" id="UP000694257"/>
    </source>
</evidence>
<feature type="domain" description="Radical SAM core" evidence="4">
    <location>
        <begin position="37"/>
        <end position="269"/>
    </location>
</feature>
<sequence length="320" mass="35153">MDGLFAVPDPDASGVDAFGAMTFHEQRAKSLLNPMSGGGEIAWTLNPYRGCAHACTYCFARRGHRHLGWDIGEDFSTQIVVKTNAAAVLRSELRRGRGTGGWVMVGTATDCYQRAEARYRLMPEILAALGDYRIDFTIATKSALLARDTDLFARAARHADVLVMVSLGSLDDRVRRAFEPAAAPPKLRLDLIRTLNRAGVPTGALLAPIIPHVGDHPAALNALVDACTEAGAVTVFPDVMRIDPALRPWFLQRAADTLPPRLYHRLAARYRHHRAMPTDYTTELARHVHARAAGHGLPTWKQYVHNLKPPTHAGEQLPLL</sequence>
<organism evidence="5 6">
    <name type="scientific">Nocardia iowensis</name>
    <dbReference type="NCBI Taxonomy" id="204891"/>
    <lineage>
        <taxon>Bacteria</taxon>
        <taxon>Bacillati</taxon>
        <taxon>Actinomycetota</taxon>
        <taxon>Actinomycetes</taxon>
        <taxon>Mycobacteriales</taxon>
        <taxon>Nocardiaceae</taxon>
        <taxon>Nocardia</taxon>
    </lineage>
</organism>
<dbReference type="SFLD" id="SFLDG01084">
    <property type="entry name" value="Uncharacterised_Radical_SAM_Su"/>
    <property type="match status" value="1"/>
</dbReference>
<gene>
    <name evidence="5" type="ORF">KV110_16455</name>
</gene>
<dbReference type="InterPro" id="IPR007197">
    <property type="entry name" value="rSAM"/>
</dbReference>
<keyword evidence="3" id="KW-0411">Iron-sulfur</keyword>
<dbReference type="Proteomes" id="UP000694257">
    <property type="component" value="Chromosome"/>
</dbReference>
<keyword evidence="2" id="KW-0408">Iron</keyword>
<dbReference type="RefSeq" id="WP_218477063.1">
    <property type="nucleotide sequence ID" value="NZ_BAABJN010000015.1"/>
</dbReference>
<dbReference type="SFLD" id="SFLDS00029">
    <property type="entry name" value="Radical_SAM"/>
    <property type="match status" value="1"/>
</dbReference>
<evidence type="ECO:0000313" key="5">
    <source>
        <dbReference type="EMBL" id="QXN94496.1"/>
    </source>
</evidence>
<reference evidence="5 6" key="1">
    <citation type="submission" date="2021-07" db="EMBL/GenBank/DDBJ databases">
        <title>Whole Genome Sequence of Nocardia Iowensis.</title>
        <authorList>
            <person name="Lamm A."/>
            <person name="Collins-Fairclough A.M."/>
            <person name="Bunk B."/>
            <person name="Sproer C."/>
        </authorList>
    </citation>
    <scope>NUCLEOTIDE SEQUENCE [LARGE SCALE GENOMIC DNA]</scope>
    <source>
        <strain evidence="5 6">NRRL 5646</strain>
    </source>
</reference>
<keyword evidence="1" id="KW-0479">Metal-binding</keyword>
<name>A0ABX8RYY5_NOCIO</name>
<evidence type="ECO:0000256" key="2">
    <source>
        <dbReference type="ARBA" id="ARBA00023004"/>
    </source>
</evidence>
<keyword evidence="6" id="KW-1185">Reference proteome</keyword>
<accession>A0ABX8RYY5</accession>
<dbReference type="EMBL" id="CP078145">
    <property type="protein sequence ID" value="QXN94496.1"/>
    <property type="molecule type" value="Genomic_DNA"/>
</dbReference>
<dbReference type="Pfam" id="PF04055">
    <property type="entry name" value="Radical_SAM"/>
    <property type="match status" value="1"/>
</dbReference>
<protein>
    <submittedName>
        <fullName evidence="5">Radical SAM protein</fullName>
    </submittedName>
</protein>
<dbReference type="InterPro" id="IPR040086">
    <property type="entry name" value="MJ0683-like"/>
</dbReference>
<dbReference type="PANTHER" id="PTHR43432">
    <property type="entry name" value="SLR0285 PROTEIN"/>
    <property type="match status" value="1"/>
</dbReference>
<proteinExistence type="predicted"/>
<dbReference type="PROSITE" id="PS51918">
    <property type="entry name" value="RADICAL_SAM"/>
    <property type="match status" value="1"/>
</dbReference>
<evidence type="ECO:0000259" key="4">
    <source>
        <dbReference type="PROSITE" id="PS51918"/>
    </source>
</evidence>
<dbReference type="CDD" id="cd01335">
    <property type="entry name" value="Radical_SAM"/>
    <property type="match status" value="1"/>
</dbReference>
<evidence type="ECO:0000256" key="1">
    <source>
        <dbReference type="ARBA" id="ARBA00022723"/>
    </source>
</evidence>